<dbReference type="GO" id="GO:0005737">
    <property type="term" value="C:cytoplasm"/>
    <property type="evidence" value="ECO:0007669"/>
    <property type="project" value="TreeGrafter"/>
</dbReference>
<keyword evidence="12" id="KW-1185">Reference proteome</keyword>
<dbReference type="GO" id="GO:0061630">
    <property type="term" value="F:ubiquitin protein ligase activity"/>
    <property type="evidence" value="ECO:0007669"/>
    <property type="project" value="UniProtKB-EC"/>
</dbReference>
<reference evidence="11" key="1">
    <citation type="journal article" date="2023" name="GigaByte">
        <title>Genome assembly of the bearded iris, Iris pallida Lam.</title>
        <authorList>
            <person name="Bruccoleri R.E."/>
            <person name="Oakeley E.J."/>
            <person name="Faust A.M.E."/>
            <person name="Altorfer M."/>
            <person name="Dessus-Babus S."/>
            <person name="Burckhardt D."/>
            <person name="Oertli M."/>
            <person name="Naumann U."/>
            <person name="Petersen F."/>
            <person name="Wong J."/>
        </authorList>
    </citation>
    <scope>NUCLEOTIDE SEQUENCE</scope>
    <source>
        <strain evidence="11">GSM-AAB239-AS_SAM_17_03QT</strain>
    </source>
</reference>
<evidence type="ECO:0000256" key="8">
    <source>
        <dbReference type="PROSITE-ProRule" id="PRU00175"/>
    </source>
</evidence>
<evidence type="ECO:0000256" key="7">
    <source>
        <dbReference type="ARBA" id="ARBA00022833"/>
    </source>
</evidence>
<sequence length="323" mass="35780">MADPSDLFHHPHHFSLFSDSGSGSGSEPDSEDPDFLALGLGLGTGLGLGFPNQEEDWTSATDADDFFVGRRGLVEIPGSDTDDEEQIAAIRPDPDPVPSLCWDCLRIDDEFEWEEVDDPRAAVVFENPIEIQEPDDELEEELAAASNWEFLLTMHAFGNPPEESYFVEDHDHGHGHGHDGALAYTSEYDEVLFDQFQEQEGAAKGGPPAARSVVEALPTVTLKEEVAVVGEGSPANCAVCKDEISADEGVKKLPCCHYYHQECILPWLAMRNTCPLCRHELPTDDVEYESRKARRASVASVAEEEEEVRVRYDFEMLPQALDE</sequence>
<evidence type="ECO:0000313" key="11">
    <source>
        <dbReference type="EMBL" id="KAJ6808194.1"/>
    </source>
</evidence>
<dbReference type="SUPFAM" id="SSF57850">
    <property type="entry name" value="RING/U-box"/>
    <property type="match status" value="1"/>
</dbReference>
<keyword evidence="4" id="KW-0479">Metal-binding</keyword>
<dbReference type="InterPro" id="IPR001841">
    <property type="entry name" value="Znf_RING"/>
</dbReference>
<dbReference type="Proteomes" id="UP001140949">
    <property type="component" value="Unassembled WGS sequence"/>
</dbReference>
<dbReference type="AlphaFoldDB" id="A0AAX6EVV7"/>
<organism evidence="11 12">
    <name type="scientific">Iris pallida</name>
    <name type="common">Sweet iris</name>
    <dbReference type="NCBI Taxonomy" id="29817"/>
    <lineage>
        <taxon>Eukaryota</taxon>
        <taxon>Viridiplantae</taxon>
        <taxon>Streptophyta</taxon>
        <taxon>Embryophyta</taxon>
        <taxon>Tracheophyta</taxon>
        <taxon>Spermatophyta</taxon>
        <taxon>Magnoliopsida</taxon>
        <taxon>Liliopsida</taxon>
        <taxon>Asparagales</taxon>
        <taxon>Iridaceae</taxon>
        <taxon>Iridoideae</taxon>
        <taxon>Irideae</taxon>
        <taxon>Iris</taxon>
    </lineage>
</organism>
<keyword evidence="5 8" id="KW-0863">Zinc-finger</keyword>
<dbReference type="PROSITE" id="PS50089">
    <property type="entry name" value="ZF_RING_2"/>
    <property type="match status" value="1"/>
</dbReference>
<evidence type="ECO:0000313" key="12">
    <source>
        <dbReference type="Proteomes" id="UP001140949"/>
    </source>
</evidence>
<dbReference type="EMBL" id="JANAVB010033420">
    <property type="protein sequence ID" value="KAJ6808194.1"/>
    <property type="molecule type" value="Genomic_DNA"/>
</dbReference>
<evidence type="ECO:0000256" key="6">
    <source>
        <dbReference type="ARBA" id="ARBA00022786"/>
    </source>
</evidence>
<dbReference type="FunFam" id="3.30.40.10:FF:000022">
    <property type="entry name" value="E3 ubiquitin-protein ligase RING1-like"/>
    <property type="match status" value="1"/>
</dbReference>
<reference evidence="11" key="2">
    <citation type="submission" date="2023-04" db="EMBL/GenBank/DDBJ databases">
        <authorList>
            <person name="Bruccoleri R.E."/>
            <person name="Oakeley E.J."/>
            <person name="Faust A.-M."/>
            <person name="Dessus-Babus S."/>
            <person name="Altorfer M."/>
            <person name="Burckhardt D."/>
            <person name="Oertli M."/>
            <person name="Naumann U."/>
            <person name="Petersen F."/>
            <person name="Wong J."/>
        </authorList>
    </citation>
    <scope>NUCLEOTIDE SEQUENCE</scope>
    <source>
        <strain evidence="11">GSM-AAB239-AS_SAM_17_03QT</strain>
        <tissue evidence="11">Leaf</tissue>
    </source>
</reference>
<evidence type="ECO:0000256" key="2">
    <source>
        <dbReference type="ARBA" id="ARBA00012483"/>
    </source>
</evidence>
<dbReference type="Gene3D" id="3.30.40.10">
    <property type="entry name" value="Zinc/RING finger domain, C3HC4 (zinc finger)"/>
    <property type="match status" value="1"/>
</dbReference>
<evidence type="ECO:0000256" key="9">
    <source>
        <dbReference type="SAM" id="MobiDB-lite"/>
    </source>
</evidence>
<keyword evidence="3" id="KW-0808">Transferase</keyword>
<dbReference type="PANTHER" id="PTHR15710">
    <property type="entry name" value="E3 UBIQUITIN-PROTEIN LIGASE PRAJA"/>
    <property type="match status" value="1"/>
</dbReference>
<proteinExistence type="predicted"/>
<feature type="compositionally biased region" description="Low complexity" evidence="9">
    <location>
        <begin position="18"/>
        <end position="27"/>
    </location>
</feature>
<accession>A0AAX6EVV7</accession>
<dbReference type="SMART" id="SM00184">
    <property type="entry name" value="RING"/>
    <property type="match status" value="1"/>
</dbReference>
<dbReference type="EC" id="2.3.2.27" evidence="2"/>
<evidence type="ECO:0000259" key="10">
    <source>
        <dbReference type="PROSITE" id="PS50089"/>
    </source>
</evidence>
<comment type="catalytic activity">
    <reaction evidence="1">
        <text>S-ubiquitinyl-[E2 ubiquitin-conjugating enzyme]-L-cysteine + [acceptor protein]-L-lysine = [E2 ubiquitin-conjugating enzyme]-L-cysteine + N(6)-ubiquitinyl-[acceptor protein]-L-lysine.</text>
        <dbReference type="EC" id="2.3.2.27"/>
    </reaction>
</comment>
<dbReference type="PANTHER" id="PTHR15710:SF108">
    <property type="entry name" value="OS03G0286100 PROTEIN"/>
    <property type="match status" value="1"/>
</dbReference>
<feature type="domain" description="RING-type" evidence="10">
    <location>
        <begin position="237"/>
        <end position="278"/>
    </location>
</feature>
<feature type="region of interest" description="Disordered" evidence="9">
    <location>
        <begin position="18"/>
        <end position="38"/>
    </location>
</feature>
<evidence type="ECO:0000256" key="5">
    <source>
        <dbReference type="ARBA" id="ARBA00022771"/>
    </source>
</evidence>
<evidence type="ECO:0000256" key="3">
    <source>
        <dbReference type="ARBA" id="ARBA00022679"/>
    </source>
</evidence>
<name>A0AAX6EVV7_IRIPA</name>
<gene>
    <name evidence="11" type="ORF">M6B38_167545</name>
</gene>
<evidence type="ECO:0000256" key="1">
    <source>
        <dbReference type="ARBA" id="ARBA00000900"/>
    </source>
</evidence>
<keyword evidence="6" id="KW-0833">Ubl conjugation pathway</keyword>
<dbReference type="GO" id="GO:0008270">
    <property type="term" value="F:zinc ion binding"/>
    <property type="evidence" value="ECO:0007669"/>
    <property type="project" value="UniProtKB-KW"/>
</dbReference>
<protein>
    <recommendedName>
        <fullName evidence="2">RING-type E3 ubiquitin transferase</fullName>
        <ecNumber evidence="2">2.3.2.27</ecNumber>
    </recommendedName>
</protein>
<keyword evidence="7" id="KW-0862">Zinc</keyword>
<dbReference type="GO" id="GO:0016567">
    <property type="term" value="P:protein ubiquitination"/>
    <property type="evidence" value="ECO:0007669"/>
    <property type="project" value="TreeGrafter"/>
</dbReference>
<comment type="caution">
    <text evidence="11">The sequence shown here is derived from an EMBL/GenBank/DDBJ whole genome shotgun (WGS) entry which is preliminary data.</text>
</comment>
<evidence type="ECO:0000256" key="4">
    <source>
        <dbReference type="ARBA" id="ARBA00022723"/>
    </source>
</evidence>
<dbReference type="Pfam" id="PF13639">
    <property type="entry name" value="zf-RING_2"/>
    <property type="match status" value="1"/>
</dbReference>
<dbReference type="InterPro" id="IPR013083">
    <property type="entry name" value="Znf_RING/FYVE/PHD"/>
</dbReference>